<evidence type="ECO:0000256" key="1">
    <source>
        <dbReference type="SAM" id="MobiDB-lite"/>
    </source>
</evidence>
<proteinExistence type="predicted"/>
<dbReference type="Proteomes" id="UP001295740">
    <property type="component" value="Unassembled WGS sequence"/>
</dbReference>
<dbReference type="Gene3D" id="3.30.420.10">
    <property type="entry name" value="Ribonuclease H-like superfamily/Ribonuclease H"/>
    <property type="match status" value="1"/>
</dbReference>
<name>A0AAI8VBQ3_9PEZI</name>
<evidence type="ECO:0000313" key="4">
    <source>
        <dbReference type="Proteomes" id="UP001295740"/>
    </source>
</evidence>
<dbReference type="InterPro" id="IPR036397">
    <property type="entry name" value="RNaseH_sf"/>
</dbReference>
<evidence type="ECO:0000259" key="2">
    <source>
        <dbReference type="PROSITE" id="PS50822"/>
    </source>
</evidence>
<dbReference type="EMBL" id="CAUWAG010000003">
    <property type="protein sequence ID" value="CAJ2501490.1"/>
    <property type="molecule type" value="Genomic_DNA"/>
</dbReference>
<dbReference type="InterPro" id="IPR003165">
    <property type="entry name" value="Piwi"/>
</dbReference>
<dbReference type="Pfam" id="PF02171">
    <property type="entry name" value="Piwi"/>
    <property type="match status" value="1"/>
</dbReference>
<keyword evidence="4" id="KW-1185">Reference proteome</keyword>
<accession>A0AAI8VBQ3</accession>
<dbReference type="PROSITE" id="PS50822">
    <property type="entry name" value="PIWI"/>
    <property type="match status" value="1"/>
</dbReference>
<organism evidence="3 4">
    <name type="scientific">Anthostomella pinea</name>
    <dbReference type="NCBI Taxonomy" id="933095"/>
    <lineage>
        <taxon>Eukaryota</taxon>
        <taxon>Fungi</taxon>
        <taxon>Dikarya</taxon>
        <taxon>Ascomycota</taxon>
        <taxon>Pezizomycotina</taxon>
        <taxon>Sordariomycetes</taxon>
        <taxon>Xylariomycetidae</taxon>
        <taxon>Xylariales</taxon>
        <taxon>Xylariaceae</taxon>
        <taxon>Anthostomella</taxon>
    </lineage>
</organism>
<feature type="region of interest" description="Disordered" evidence="1">
    <location>
        <begin position="153"/>
        <end position="173"/>
    </location>
</feature>
<dbReference type="SUPFAM" id="SSF53098">
    <property type="entry name" value="Ribonuclease H-like"/>
    <property type="match status" value="1"/>
</dbReference>
<sequence length="173" mass="19875">MLDEFYLTGVGFVVARNRHGYSVTLNLNNIAATNPTMADDLVDWLQFTTIRMCAVIFFICRYCQPTVPMGFQWRWEHNPVCWVPQTETPEAGLLSQHVYFLRDGCAEGQFQQVIDRELKEIKVMFREANAPGPPKFTVIVAIKRHHIRFFPKPGDKATGDRNNNPTVRTAVCR</sequence>
<dbReference type="PANTHER" id="PTHR22891">
    <property type="entry name" value="EUKARYOTIC TRANSLATION INITIATION FACTOR 2C"/>
    <property type="match status" value="1"/>
</dbReference>
<gene>
    <name evidence="3" type="ORF">KHLLAP_LOCUS1958</name>
</gene>
<reference evidence="3" key="1">
    <citation type="submission" date="2023-10" db="EMBL/GenBank/DDBJ databases">
        <authorList>
            <person name="Hackl T."/>
        </authorList>
    </citation>
    <scope>NUCLEOTIDE SEQUENCE</scope>
</reference>
<dbReference type="AlphaFoldDB" id="A0AAI8VBQ3"/>
<dbReference type="InterPro" id="IPR012337">
    <property type="entry name" value="RNaseH-like_sf"/>
</dbReference>
<dbReference type="GO" id="GO:0003676">
    <property type="term" value="F:nucleic acid binding"/>
    <property type="evidence" value="ECO:0007669"/>
    <property type="project" value="InterPro"/>
</dbReference>
<comment type="caution">
    <text evidence="3">The sequence shown here is derived from an EMBL/GenBank/DDBJ whole genome shotgun (WGS) entry which is preliminary data.</text>
</comment>
<feature type="domain" description="Piwi" evidence="2">
    <location>
        <begin position="96"/>
        <end position="164"/>
    </location>
</feature>
<protein>
    <submittedName>
        <fullName evidence="3">Uu.00g043430.m01.CDS01</fullName>
    </submittedName>
</protein>
<evidence type="ECO:0000313" key="3">
    <source>
        <dbReference type="EMBL" id="CAJ2501490.1"/>
    </source>
</evidence>